<sequence length="255" mass="25965">MDMSKINRPRFDNPLFVAIDTIDVQRAASLAKAVAASAGGIKLGLEFFMANGIDGVHRVRAAAPDLPLFLDLKFHDIPNTVAGAVRAVAPLAPALLTIHASGGPAMIKAAREAAAEAAIRLGIDRAPAVVAVTVLTSMDDTDLMSVGQRGPASDQVLRLTDTALAHGAAGIVCAPTELVRLRARFGAQPLMVVPGIRPADAARGDQKRVMTPADARAGGADVLVVGRPITEAADPAAAAADIAAEIAAAELTGAA</sequence>
<dbReference type="InterPro" id="IPR018089">
    <property type="entry name" value="OMPdecase_AS"/>
</dbReference>
<dbReference type="InterPro" id="IPR047596">
    <property type="entry name" value="OMPdecase_bac"/>
</dbReference>
<dbReference type="InterPro" id="IPR013785">
    <property type="entry name" value="Aldolase_TIM"/>
</dbReference>
<feature type="binding site" evidence="7">
    <location>
        <position position="227"/>
    </location>
    <ligand>
        <name>substrate</name>
    </ligand>
</feature>
<dbReference type="PANTHER" id="PTHR32119">
    <property type="entry name" value="OROTIDINE 5'-PHOSPHATE DECARBOXYLASE"/>
    <property type="match status" value="1"/>
</dbReference>
<evidence type="ECO:0000259" key="9">
    <source>
        <dbReference type="SMART" id="SM00934"/>
    </source>
</evidence>
<reference evidence="11" key="1">
    <citation type="journal article" date="2019" name="Int. J. Syst. Evol. Microbiol.">
        <title>The Global Catalogue of Microorganisms (GCM) 10K type strain sequencing project: providing services to taxonomists for standard genome sequencing and annotation.</title>
        <authorList>
            <consortium name="The Broad Institute Genomics Platform"/>
            <consortium name="The Broad Institute Genome Sequencing Center for Infectious Disease"/>
            <person name="Wu L."/>
            <person name="Ma J."/>
        </authorList>
    </citation>
    <scope>NUCLEOTIDE SEQUENCE [LARGE SCALE GENOMIC DNA]</scope>
    <source>
        <strain evidence="11">CGMCC 1.10188</strain>
    </source>
</reference>
<feature type="binding site" evidence="7">
    <location>
        <begin position="71"/>
        <end position="80"/>
    </location>
    <ligand>
        <name>substrate</name>
    </ligand>
</feature>
<feature type="active site" description="Proton donor" evidence="7">
    <location>
        <position position="73"/>
    </location>
</feature>
<keyword evidence="11" id="KW-1185">Reference proteome</keyword>
<feature type="binding site" evidence="7">
    <location>
        <position position="206"/>
    </location>
    <ligand>
        <name>substrate</name>
    </ligand>
</feature>
<dbReference type="CDD" id="cd04725">
    <property type="entry name" value="OMP_decarboxylase_like"/>
    <property type="match status" value="1"/>
</dbReference>
<comment type="similarity">
    <text evidence="7">Belongs to the OMP decarboxylase family. Type 1 subfamily.</text>
</comment>
<keyword evidence="4 7" id="KW-0665">Pyrimidine biosynthesis</keyword>
<gene>
    <name evidence="7 10" type="primary">pyrF</name>
    <name evidence="10" type="ORF">GCM10011505_14740</name>
</gene>
<comment type="subunit">
    <text evidence="7">Homodimer.</text>
</comment>
<evidence type="ECO:0000256" key="5">
    <source>
        <dbReference type="ARBA" id="ARBA00023239"/>
    </source>
</evidence>
<dbReference type="Proteomes" id="UP000603352">
    <property type="component" value="Unassembled WGS sequence"/>
</dbReference>
<dbReference type="InterPro" id="IPR001754">
    <property type="entry name" value="OMPdeCOase_dom"/>
</dbReference>
<keyword evidence="3 7" id="KW-0210">Decarboxylase</keyword>
<comment type="caution">
    <text evidence="10">The sequence shown here is derived from an EMBL/GenBank/DDBJ whole genome shotgun (WGS) entry which is preliminary data.</text>
</comment>
<dbReference type="EMBL" id="BMDZ01000012">
    <property type="protein sequence ID" value="GGB34354.1"/>
    <property type="molecule type" value="Genomic_DNA"/>
</dbReference>
<feature type="binding site" evidence="7">
    <location>
        <position position="197"/>
    </location>
    <ligand>
        <name>substrate</name>
    </ligand>
</feature>
<protein>
    <recommendedName>
        <fullName evidence="7">Orotidine 5'-phosphate decarboxylase</fullName>
        <ecNumber evidence="7">4.1.1.23</ecNumber>
    </recommendedName>
    <alternativeName>
        <fullName evidence="7">OMP decarboxylase</fullName>
        <shortName evidence="7">OMPDCase</shortName>
        <shortName evidence="7">OMPdecase</shortName>
    </alternativeName>
</protein>
<evidence type="ECO:0000256" key="4">
    <source>
        <dbReference type="ARBA" id="ARBA00022975"/>
    </source>
</evidence>
<dbReference type="NCBIfam" id="NF001273">
    <property type="entry name" value="PRK00230.1"/>
    <property type="match status" value="1"/>
</dbReference>
<feature type="binding site" evidence="7">
    <location>
        <position position="136"/>
    </location>
    <ligand>
        <name>substrate</name>
    </ligand>
</feature>
<comment type="pathway">
    <text evidence="2 7 8">Pyrimidine metabolism; UMP biosynthesis via de novo pathway; UMP from orotate: step 2/2.</text>
</comment>
<comment type="function">
    <text evidence="1 7">Catalyzes the decarboxylation of orotidine 5'-monophosphate (OMP) to uridine 5'-monophosphate (UMP).</text>
</comment>
<dbReference type="SUPFAM" id="SSF51366">
    <property type="entry name" value="Ribulose-phoshate binding barrel"/>
    <property type="match status" value="1"/>
</dbReference>
<dbReference type="InterPro" id="IPR011060">
    <property type="entry name" value="RibuloseP-bd_barrel"/>
</dbReference>
<evidence type="ECO:0000256" key="2">
    <source>
        <dbReference type="ARBA" id="ARBA00004861"/>
    </source>
</evidence>
<evidence type="ECO:0000256" key="6">
    <source>
        <dbReference type="ARBA" id="ARBA00049157"/>
    </source>
</evidence>
<evidence type="ECO:0000256" key="3">
    <source>
        <dbReference type="ARBA" id="ARBA00022793"/>
    </source>
</evidence>
<dbReference type="EC" id="4.1.1.23" evidence="7"/>
<evidence type="ECO:0000256" key="7">
    <source>
        <dbReference type="HAMAP-Rule" id="MF_01200"/>
    </source>
</evidence>
<feature type="binding site" evidence="7">
    <location>
        <position position="20"/>
    </location>
    <ligand>
        <name>substrate</name>
    </ligand>
</feature>
<feature type="binding site" evidence="7">
    <location>
        <position position="226"/>
    </location>
    <ligand>
        <name>substrate</name>
    </ligand>
</feature>
<dbReference type="InterPro" id="IPR014732">
    <property type="entry name" value="OMPdecase"/>
</dbReference>
<dbReference type="PANTHER" id="PTHR32119:SF2">
    <property type="entry name" value="OROTIDINE 5'-PHOSPHATE DECARBOXYLASE"/>
    <property type="match status" value="1"/>
</dbReference>
<name>A0ABQ1IDS5_9PROT</name>
<dbReference type="PROSITE" id="PS00156">
    <property type="entry name" value="OMPDECASE"/>
    <property type="match status" value="1"/>
</dbReference>
<dbReference type="NCBIfam" id="TIGR01740">
    <property type="entry name" value="pyrF"/>
    <property type="match status" value="1"/>
</dbReference>
<feature type="binding site" evidence="7">
    <location>
        <position position="42"/>
    </location>
    <ligand>
        <name>substrate</name>
    </ligand>
</feature>
<evidence type="ECO:0000256" key="8">
    <source>
        <dbReference type="RuleBase" id="RU000512"/>
    </source>
</evidence>
<dbReference type="HAMAP" id="MF_01200_B">
    <property type="entry name" value="OMPdecase_type1_B"/>
    <property type="match status" value="1"/>
</dbReference>
<dbReference type="Gene3D" id="3.20.20.70">
    <property type="entry name" value="Aldolase class I"/>
    <property type="match status" value="1"/>
</dbReference>
<feature type="domain" description="Orotidine 5'-phosphate decarboxylase" evidence="9">
    <location>
        <begin position="14"/>
        <end position="242"/>
    </location>
</feature>
<dbReference type="SMART" id="SM00934">
    <property type="entry name" value="OMPdecase"/>
    <property type="match status" value="1"/>
</dbReference>
<accession>A0ABQ1IDS5</accession>
<evidence type="ECO:0000313" key="10">
    <source>
        <dbReference type="EMBL" id="GGB34354.1"/>
    </source>
</evidence>
<organism evidence="10 11">
    <name type="scientific">Tistrella bauzanensis</name>
    <dbReference type="NCBI Taxonomy" id="657419"/>
    <lineage>
        <taxon>Bacteria</taxon>
        <taxon>Pseudomonadati</taxon>
        <taxon>Pseudomonadota</taxon>
        <taxon>Alphaproteobacteria</taxon>
        <taxon>Geminicoccales</taxon>
        <taxon>Geminicoccaceae</taxon>
        <taxon>Tistrella</taxon>
    </lineage>
</organism>
<dbReference type="Pfam" id="PF00215">
    <property type="entry name" value="OMPdecase"/>
    <property type="match status" value="1"/>
</dbReference>
<evidence type="ECO:0000313" key="11">
    <source>
        <dbReference type="Proteomes" id="UP000603352"/>
    </source>
</evidence>
<keyword evidence="5 7" id="KW-0456">Lyase</keyword>
<proteinExistence type="inferred from homology"/>
<evidence type="ECO:0000256" key="1">
    <source>
        <dbReference type="ARBA" id="ARBA00002356"/>
    </source>
</evidence>
<comment type="catalytic activity">
    <reaction evidence="6 7 8">
        <text>orotidine 5'-phosphate + H(+) = UMP + CO2</text>
        <dbReference type="Rhea" id="RHEA:11596"/>
        <dbReference type="ChEBI" id="CHEBI:15378"/>
        <dbReference type="ChEBI" id="CHEBI:16526"/>
        <dbReference type="ChEBI" id="CHEBI:57538"/>
        <dbReference type="ChEBI" id="CHEBI:57865"/>
        <dbReference type="EC" id="4.1.1.23"/>
    </reaction>
</comment>